<dbReference type="InterPro" id="IPR002123">
    <property type="entry name" value="Plipid/glycerol_acylTrfase"/>
</dbReference>
<evidence type="ECO:0000256" key="5">
    <source>
        <dbReference type="ARBA" id="ARBA00048427"/>
    </source>
</evidence>
<evidence type="ECO:0000256" key="2">
    <source>
        <dbReference type="ARBA" id="ARBA00004765"/>
    </source>
</evidence>
<evidence type="ECO:0000259" key="6">
    <source>
        <dbReference type="SMART" id="SM00563"/>
    </source>
</evidence>
<gene>
    <name evidence="7" type="primary">plsB</name>
    <name evidence="7" type="ordered locus">SGRA_0357</name>
</gene>
<dbReference type="GO" id="GO:0006629">
    <property type="term" value="P:lipid metabolic process"/>
    <property type="evidence" value="ECO:0007669"/>
    <property type="project" value="InterPro"/>
</dbReference>
<dbReference type="EMBL" id="CP002831">
    <property type="protein sequence ID" value="AFC23096.1"/>
    <property type="molecule type" value="Genomic_DNA"/>
</dbReference>
<evidence type="ECO:0000313" key="7">
    <source>
        <dbReference type="EMBL" id="AFC23096.1"/>
    </source>
</evidence>
<evidence type="ECO:0000313" key="8">
    <source>
        <dbReference type="Proteomes" id="UP000007519"/>
    </source>
</evidence>
<dbReference type="Proteomes" id="UP000007519">
    <property type="component" value="Chromosome"/>
</dbReference>
<dbReference type="STRING" id="984262.SGRA_0357"/>
<dbReference type="GO" id="GO:0012505">
    <property type="term" value="C:endomembrane system"/>
    <property type="evidence" value="ECO:0007669"/>
    <property type="project" value="UniProtKB-SubCell"/>
</dbReference>
<dbReference type="HOGENOM" id="CLU_470810_0_0_10"/>
<evidence type="ECO:0000256" key="1">
    <source>
        <dbReference type="ARBA" id="ARBA00004184"/>
    </source>
</evidence>
<comment type="subcellular location">
    <subcellularLocation>
        <location evidence="1">Endomembrane system</location>
        <topology evidence="1">Peripheral membrane protein</topology>
    </subcellularLocation>
</comment>
<accession>H6L7R4</accession>
<dbReference type="Pfam" id="PF01553">
    <property type="entry name" value="Acyltransferase"/>
    <property type="match status" value="1"/>
</dbReference>
<keyword evidence="8" id="KW-1185">Reference proteome</keyword>
<comment type="pathway">
    <text evidence="2">Phospholipid metabolism; CDP-diacylglycerol biosynthesis; CDP-diacylglycerol from sn-glycerol 3-phosphate: step 1/3.</text>
</comment>
<keyword evidence="7" id="KW-0808">Transferase</keyword>
<dbReference type="PANTHER" id="PTHR12563:SF17">
    <property type="entry name" value="DIHYDROXYACETONE PHOSPHATE ACYLTRANSFERASE"/>
    <property type="match status" value="1"/>
</dbReference>
<dbReference type="GO" id="GO:0004366">
    <property type="term" value="F:glycerol-3-phosphate O-acyltransferase activity"/>
    <property type="evidence" value="ECO:0007669"/>
    <property type="project" value="UniProtKB-EC"/>
</dbReference>
<dbReference type="eggNOG" id="COG2937">
    <property type="taxonomic scope" value="Bacteria"/>
</dbReference>
<name>H6L7R4_SAPGL</name>
<dbReference type="KEGG" id="sgn:SGRA_0357"/>
<dbReference type="SUPFAM" id="SSF69593">
    <property type="entry name" value="Glycerol-3-phosphate (1)-acyltransferase"/>
    <property type="match status" value="1"/>
</dbReference>
<protein>
    <recommendedName>
        <fullName evidence="4">Glycerol-3-phosphate acyltransferase</fullName>
        <ecNumber evidence="3">2.3.1.15</ecNumber>
    </recommendedName>
</protein>
<dbReference type="PANTHER" id="PTHR12563">
    <property type="entry name" value="GLYCEROL-3-PHOSPHATE ACYLTRANSFERASE"/>
    <property type="match status" value="1"/>
</dbReference>
<proteinExistence type="predicted"/>
<organism evidence="7 8">
    <name type="scientific">Saprospira grandis (strain Lewin)</name>
    <dbReference type="NCBI Taxonomy" id="984262"/>
    <lineage>
        <taxon>Bacteria</taxon>
        <taxon>Pseudomonadati</taxon>
        <taxon>Bacteroidota</taxon>
        <taxon>Saprospiria</taxon>
        <taxon>Saprospirales</taxon>
        <taxon>Saprospiraceae</taxon>
        <taxon>Saprospira</taxon>
    </lineage>
</organism>
<dbReference type="AlphaFoldDB" id="H6L7R4"/>
<comment type="catalytic activity">
    <reaction evidence="5">
        <text>sn-glycerol 3-phosphate + an acyl-CoA = a 1-acyl-sn-glycero-3-phosphate + CoA</text>
        <dbReference type="Rhea" id="RHEA:15325"/>
        <dbReference type="ChEBI" id="CHEBI:57287"/>
        <dbReference type="ChEBI" id="CHEBI:57597"/>
        <dbReference type="ChEBI" id="CHEBI:57970"/>
        <dbReference type="ChEBI" id="CHEBI:58342"/>
        <dbReference type="EC" id="2.3.1.15"/>
    </reaction>
</comment>
<evidence type="ECO:0000256" key="3">
    <source>
        <dbReference type="ARBA" id="ARBA00013113"/>
    </source>
</evidence>
<keyword evidence="7" id="KW-0012">Acyltransferase</keyword>
<dbReference type="SMART" id="SM00563">
    <property type="entry name" value="PlsC"/>
    <property type="match status" value="1"/>
</dbReference>
<dbReference type="EC" id="2.3.1.15" evidence="3"/>
<dbReference type="InterPro" id="IPR022284">
    <property type="entry name" value="GPAT/DHAPAT"/>
</dbReference>
<evidence type="ECO:0000256" key="4">
    <source>
        <dbReference type="ARBA" id="ARBA00013432"/>
    </source>
</evidence>
<reference evidence="7 8" key="1">
    <citation type="journal article" date="2012" name="Stand. Genomic Sci.">
        <title>Complete genome sequencing and analysis of Saprospira grandis str. Lewin, a predatory marine bacterium.</title>
        <authorList>
            <person name="Saw J.H."/>
            <person name="Yuryev A."/>
            <person name="Kanbe M."/>
            <person name="Hou S."/>
            <person name="Young A.G."/>
            <person name="Aizawa S."/>
            <person name="Alam M."/>
        </authorList>
    </citation>
    <scope>NUCLEOTIDE SEQUENCE [LARGE SCALE GENOMIC DNA]</scope>
    <source>
        <strain evidence="7 8">Lewin</strain>
    </source>
</reference>
<sequence length="579" mass="66971">MGPYWPAKIHFNFSFKPLYMKIEQEDQSYQAEKAYPLPSVIEDLNKWPINQLYRDKKAFMDQLVAFTQDRLIAQKKGGELAQKIAAVVYKERQRILENPWKVDPPDELDFWGDIRRKLVKGAKLEGAEAQAHHEQLSERILRRYTEEITGNFKISTYKLARILLPMLFNSILNTMTIRKADLRKKLRISGHVEELRSLVDKGTVVFVPTHFSNLDSILIGWAADRIGMLAFSYGAGLNLFNNKIMSYFFSRLGAYTLDRRKKNPFYLESLKSFSQLSIERGVHSLFFPGGTRSRNGALEERLKLGLLGTAIDAQGAVLERGEKNKVYIVPVVLNYHFVLEAKSLIEQHLKYTGKELYIPEGSGFSAMGILKYLRQFVYNSSEILVNFGQPMDVMGNFVDEEGRSLDPQGREVDLKDYYTSAGQLCYDRQRNEVYTERLADKIVERFRVENVVLSSHLLAFTAFNIIKARQKEQDLYGILRLPKEERRISQALLFDNLKLLRTALKELEAKGELKLSEMLAKNSLEELVADGLQNIGAFHVNKPLFWNKKENCYESEDLNLLYYYHNRMKAYGLHRLIKI</sequence>
<feature type="domain" description="Phospholipid/glycerol acyltransferase" evidence="6">
    <location>
        <begin position="204"/>
        <end position="336"/>
    </location>
</feature>